<dbReference type="InterPro" id="IPR013785">
    <property type="entry name" value="Aldolase_TIM"/>
</dbReference>
<dbReference type="UniPathway" id="UPA00109">
    <property type="reaction ID" value="UER00183"/>
</dbReference>
<evidence type="ECO:0000256" key="1">
    <source>
        <dbReference type="ARBA" id="ARBA00000441"/>
    </source>
</evidence>
<comment type="similarity">
    <text evidence="3">Belongs to the class I fructose-bisphosphate aldolase family.</text>
</comment>
<keyword evidence="6 7" id="KW-0456">Lyase</keyword>
<dbReference type="GO" id="GO:0004332">
    <property type="term" value="F:fructose-bisphosphate aldolase activity"/>
    <property type="evidence" value="ECO:0007669"/>
    <property type="project" value="UniProtKB-EC"/>
</dbReference>
<dbReference type="SUPFAM" id="SSF51569">
    <property type="entry name" value="Aldolase"/>
    <property type="match status" value="1"/>
</dbReference>
<comment type="pathway">
    <text evidence="2">Carbohydrate degradation; glycolysis; D-glyceraldehyde 3-phosphate and glycerone phosphate from D-glucose: step 4/4.</text>
</comment>
<dbReference type="GeneID" id="25736809"/>
<comment type="catalytic activity">
    <reaction evidence="1">
        <text>beta-D-fructose 1,6-bisphosphate = D-glyceraldehyde 3-phosphate + dihydroxyacetone phosphate</text>
        <dbReference type="Rhea" id="RHEA:14729"/>
        <dbReference type="ChEBI" id="CHEBI:32966"/>
        <dbReference type="ChEBI" id="CHEBI:57642"/>
        <dbReference type="ChEBI" id="CHEBI:59776"/>
        <dbReference type="EC" id="4.1.2.13"/>
    </reaction>
</comment>
<dbReference type="PANTHER" id="PTHR11627">
    <property type="entry name" value="FRUCTOSE-BISPHOSPHATE ALDOLASE"/>
    <property type="match status" value="1"/>
</dbReference>
<dbReference type="GO" id="GO:0006096">
    <property type="term" value="P:glycolytic process"/>
    <property type="evidence" value="ECO:0007669"/>
    <property type="project" value="UniProtKB-UniPathway"/>
</dbReference>
<dbReference type="NCBIfam" id="NF033379">
    <property type="entry name" value="FrucBisAld_I"/>
    <property type="match status" value="1"/>
</dbReference>
<evidence type="ECO:0000256" key="4">
    <source>
        <dbReference type="ARBA" id="ARBA00013068"/>
    </source>
</evidence>
<dbReference type="EC" id="4.1.2.13" evidence="4"/>
<gene>
    <name evidence="7" type="ORF">MNEG_3931</name>
</gene>
<proteinExistence type="inferred from homology"/>
<keyword evidence="8" id="KW-1185">Reference proteome</keyword>
<sequence length="335" mass="35046">MSCTAKGSELARTVEALISPGKGILAADESTGTAGKRLESVGLPNTEDNRRALRELLFTADGVEKFISGVILYEETLFQASSKGTPLTKELADRGIVPGIKVDIGTVALVGSPRELYTQGLDNLRQRCDKYYAAGARFAKWRAVITIDTAAGLPSPAGVRSAAAGLAAYAKVCQEAGLVPIVEPEVLADGPHGIDDCEAVTHEVLSVVFRELAIAKVQLETILLKPNMIVPGSKGPAATPDAVAAATLRVLRRTVPPAVPGIMFLSGGQSEEEATKHLELINKLGGSPWYVSFSYGRALQASALKAWSGDAANAAAAQAVFIQRAEANSQAALAK</sequence>
<keyword evidence="5" id="KW-0324">Glycolysis</keyword>
<dbReference type="AlphaFoldDB" id="A0A0D2MU39"/>
<dbReference type="FunFam" id="3.20.20.70:FF:000140">
    <property type="entry name" value="Fructose-bisphosphate aldolase"/>
    <property type="match status" value="1"/>
</dbReference>
<protein>
    <recommendedName>
        <fullName evidence="4">fructose-bisphosphate aldolase</fullName>
        <ecNumber evidence="4">4.1.2.13</ecNumber>
    </recommendedName>
</protein>
<dbReference type="InterPro" id="IPR000741">
    <property type="entry name" value="FBA_I"/>
</dbReference>
<evidence type="ECO:0000256" key="2">
    <source>
        <dbReference type="ARBA" id="ARBA00004714"/>
    </source>
</evidence>
<evidence type="ECO:0000256" key="3">
    <source>
        <dbReference type="ARBA" id="ARBA00010387"/>
    </source>
</evidence>
<dbReference type="Proteomes" id="UP000054498">
    <property type="component" value="Unassembled WGS sequence"/>
</dbReference>
<dbReference type="STRING" id="145388.A0A0D2MU39"/>
<evidence type="ECO:0000256" key="6">
    <source>
        <dbReference type="ARBA" id="ARBA00023239"/>
    </source>
</evidence>
<name>A0A0D2MU39_9CHLO</name>
<accession>A0A0D2MU39</accession>
<dbReference type="OrthoDB" id="36455at2759"/>
<organism evidence="7 8">
    <name type="scientific">Monoraphidium neglectum</name>
    <dbReference type="NCBI Taxonomy" id="145388"/>
    <lineage>
        <taxon>Eukaryota</taxon>
        <taxon>Viridiplantae</taxon>
        <taxon>Chlorophyta</taxon>
        <taxon>core chlorophytes</taxon>
        <taxon>Chlorophyceae</taxon>
        <taxon>CS clade</taxon>
        <taxon>Sphaeropleales</taxon>
        <taxon>Selenastraceae</taxon>
        <taxon>Monoraphidium</taxon>
    </lineage>
</organism>
<evidence type="ECO:0000313" key="8">
    <source>
        <dbReference type="Proteomes" id="UP000054498"/>
    </source>
</evidence>
<dbReference type="RefSeq" id="XP_013903051.1">
    <property type="nucleotide sequence ID" value="XM_014047597.1"/>
</dbReference>
<dbReference type="Gene3D" id="3.20.20.70">
    <property type="entry name" value="Aldolase class I"/>
    <property type="match status" value="1"/>
</dbReference>
<evidence type="ECO:0000313" key="7">
    <source>
        <dbReference type="EMBL" id="KIZ04032.1"/>
    </source>
</evidence>
<dbReference type="EMBL" id="KK100738">
    <property type="protein sequence ID" value="KIZ04032.1"/>
    <property type="molecule type" value="Genomic_DNA"/>
</dbReference>
<reference evidence="7 8" key="1">
    <citation type="journal article" date="2013" name="BMC Genomics">
        <title>Reconstruction of the lipid metabolism for the microalga Monoraphidium neglectum from its genome sequence reveals characteristics suitable for biofuel production.</title>
        <authorList>
            <person name="Bogen C."/>
            <person name="Al-Dilaimi A."/>
            <person name="Albersmeier A."/>
            <person name="Wichmann J."/>
            <person name="Grundmann M."/>
            <person name="Rupp O."/>
            <person name="Lauersen K.J."/>
            <person name="Blifernez-Klassen O."/>
            <person name="Kalinowski J."/>
            <person name="Goesmann A."/>
            <person name="Mussgnug J.H."/>
            <person name="Kruse O."/>
        </authorList>
    </citation>
    <scope>NUCLEOTIDE SEQUENCE [LARGE SCALE GENOMIC DNA]</scope>
    <source>
        <strain evidence="7 8">SAG 48.87</strain>
    </source>
</reference>
<dbReference type="KEGG" id="mng:MNEG_3931"/>
<evidence type="ECO:0000256" key="5">
    <source>
        <dbReference type="ARBA" id="ARBA00023152"/>
    </source>
</evidence>
<dbReference type="Pfam" id="PF00274">
    <property type="entry name" value="Glycolytic"/>
    <property type="match status" value="1"/>
</dbReference>